<evidence type="ECO:0000256" key="5">
    <source>
        <dbReference type="ARBA" id="ARBA00022989"/>
    </source>
</evidence>
<evidence type="ECO:0000256" key="9">
    <source>
        <dbReference type="ARBA" id="ARBA00023180"/>
    </source>
</evidence>
<dbReference type="AlphaFoldDB" id="A0AAW1BJI8"/>
<keyword evidence="14" id="KW-1185">Reference proteome</keyword>
<dbReference type="InterPro" id="IPR048648">
    <property type="entry name" value="CRLF2-like_D2"/>
</dbReference>
<evidence type="ECO:0000256" key="2">
    <source>
        <dbReference type="ARBA" id="ARBA00008159"/>
    </source>
</evidence>
<keyword evidence="9" id="KW-0325">Glycoprotein</keyword>
<dbReference type="EMBL" id="JAOTOJ010000004">
    <property type="protein sequence ID" value="KAK9401895.1"/>
    <property type="molecule type" value="Genomic_DNA"/>
</dbReference>
<evidence type="ECO:0000259" key="12">
    <source>
        <dbReference type="Pfam" id="PF21605"/>
    </source>
</evidence>
<dbReference type="Pfam" id="PF21605">
    <property type="entry name" value="CRLF2-like_D2"/>
    <property type="match status" value="1"/>
</dbReference>
<keyword evidence="5 11" id="KW-1133">Transmembrane helix</keyword>
<dbReference type="Proteomes" id="UP001474421">
    <property type="component" value="Unassembled WGS sequence"/>
</dbReference>
<dbReference type="GO" id="GO:0004896">
    <property type="term" value="F:cytokine receptor activity"/>
    <property type="evidence" value="ECO:0007669"/>
    <property type="project" value="TreeGrafter"/>
</dbReference>
<dbReference type="CDD" id="cd00063">
    <property type="entry name" value="FN3"/>
    <property type="match status" value="1"/>
</dbReference>
<dbReference type="PANTHER" id="PTHR23037">
    <property type="entry name" value="CYTOKINE RECEPTOR"/>
    <property type="match status" value="1"/>
</dbReference>
<dbReference type="Gene3D" id="2.60.40.10">
    <property type="entry name" value="Immunoglobulins"/>
    <property type="match status" value="2"/>
</dbReference>
<dbReference type="GO" id="GO:0009897">
    <property type="term" value="C:external side of plasma membrane"/>
    <property type="evidence" value="ECO:0007669"/>
    <property type="project" value="TreeGrafter"/>
</dbReference>
<evidence type="ECO:0000256" key="8">
    <source>
        <dbReference type="ARBA" id="ARBA00023170"/>
    </source>
</evidence>
<evidence type="ECO:0000256" key="3">
    <source>
        <dbReference type="ARBA" id="ARBA00022692"/>
    </source>
</evidence>
<comment type="subcellular location">
    <subcellularLocation>
        <location evidence="1">Membrane</location>
        <topology evidence="1">Single-pass type I membrane protein</topology>
    </subcellularLocation>
</comment>
<keyword evidence="7" id="KW-1015">Disulfide bond</keyword>
<dbReference type="PANTHER" id="PTHR23037:SF28">
    <property type="entry name" value="ERYTHROPOIETIN RECEPTOR"/>
    <property type="match status" value="1"/>
</dbReference>
<comment type="caution">
    <text evidence="13">The sequence shown here is derived from an EMBL/GenBank/DDBJ whole genome shotgun (WGS) entry which is preliminary data.</text>
</comment>
<accession>A0AAW1BJI8</accession>
<evidence type="ECO:0000256" key="6">
    <source>
        <dbReference type="ARBA" id="ARBA00023136"/>
    </source>
</evidence>
<name>A0AAW1BJI8_CROAD</name>
<evidence type="ECO:0000313" key="13">
    <source>
        <dbReference type="EMBL" id="KAK9401895.1"/>
    </source>
</evidence>
<comment type="similarity">
    <text evidence="2">Belongs to the type I cytokine receptor family. Type 5 subfamily.</text>
</comment>
<evidence type="ECO:0000256" key="4">
    <source>
        <dbReference type="ARBA" id="ARBA00022729"/>
    </source>
</evidence>
<evidence type="ECO:0000256" key="7">
    <source>
        <dbReference type="ARBA" id="ARBA00023157"/>
    </source>
</evidence>
<feature type="transmembrane region" description="Helical" evidence="11">
    <location>
        <begin position="169"/>
        <end position="191"/>
    </location>
</feature>
<protein>
    <submittedName>
        <fullName evidence="13">Cytokine receptor-like factor 2</fullName>
    </submittedName>
</protein>
<organism evidence="13 14">
    <name type="scientific">Crotalus adamanteus</name>
    <name type="common">Eastern diamondback rattlesnake</name>
    <dbReference type="NCBI Taxonomy" id="8729"/>
    <lineage>
        <taxon>Eukaryota</taxon>
        <taxon>Metazoa</taxon>
        <taxon>Chordata</taxon>
        <taxon>Craniata</taxon>
        <taxon>Vertebrata</taxon>
        <taxon>Euteleostomi</taxon>
        <taxon>Lepidosauria</taxon>
        <taxon>Squamata</taxon>
        <taxon>Bifurcata</taxon>
        <taxon>Unidentata</taxon>
        <taxon>Episquamata</taxon>
        <taxon>Toxicofera</taxon>
        <taxon>Serpentes</taxon>
        <taxon>Colubroidea</taxon>
        <taxon>Viperidae</taxon>
        <taxon>Crotalinae</taxon>
        <taxon>Crotalus</taxon>
    </lineage>
</organism>
<keyword evidence="6 11" id="KW-0472">Membrane</keyword>
<evidence type="ECO:0000256" key="10">
    <source>
        <dbReference type="SAM" id="MobiDB-lite"/>
    </source>
</evidence>
<keyword evidence="8 13" id="KW-0675">Receptor</keyword>
<reference evidence="13 14" key="1">
    <citation type="journal article" date="2024" name="Proc. Natl. Acad. Sci. U.S.A.">
        <title>The genetic regulatory architecture and epigenomic basis for age-related changes in rattlesnake venom.</title>
        <authorList>
            <person name="Hogan M.P."/>
            <person name="Holding M.L."/>
            <person name="Nystrom G.S."/>
            <person name="Colston T.J."/>
            <person name="Bartlett D.A."/>
            <person name="Mason A.J."/>
            <person name="Ellsworth S.A."/>
            <person name="Rautsaw R.M."/>
            <person name="Lawrence K.C."/>
            <person name="Strickland J.L."/>
            <person name="He B."/>
            <person name="Fraser P."/>
            <person name="Margres M.J."/>
            <person name="Gilbert D.M."/>
            <person name="Gibbs H.L."/>
            <person name="Parkinson C.L."/>
            <person name="Rokyta D.R."/>
        </authorList>
    </citation>
    <scope>NUCLEOTIDE SEQUENCE [LARGE SCALE GENOMIC DNA]</scope>
    <source>
        <strain evidence="13">DRR0105</strain>
    </source>
</reference>
<sequence>MENRFEEQNWKQCVQYVHDHGYIIGCVFKIEGREFDISIRDANGAQELYQDFKLESIKFLKPKSPQNLTFLWEHDKVIIEYKPPFSLHCFILEYQYKSDFAEDWFRKNESCKFEIQSLDPVKCYSFQFRARFRCSSSSYPSEWGPKIHWKNGSSIDSCETDEFNPDLNIVLQSSLVMAGLLIMTALLLYICRLKKIRKTLMPAIPDPKNIYSDLFRDHNGNFQEWITKTENVLPATQVECIEKECIIEEEKEEDLQKAKMEAKGEAAPPSSNHYRSAAATTTQKAEARRPHPPPTITALLPPPPHKRLRRGGPTRPDCHYHSAAAAAHKAEARQPHPAPTAITTLLLPPHT</sequence>
<feature type="compositionally biased region" description="Pro residues" evidence="10">
    <location>
        <begin position="292"/>
        <end position="303"/>
    </location>
</feature>
<evidence type="ECO:0000256" key="11">
    <source>
        <dbReference type="SAM" id="Phobius"/>
    </source>
</evidence>
<evidence type="ECO:0000256" key="1">
    <source>
        <dbReference type="ARBA" id="ARBA00004479"/>
    </source>
</evidence>
<proteinExistence type="inferred from homology"/>
<evidence type="ECO:0000313" key="14">
    <source>
        <dbReference type="Proteomes" id="UP001474421"/>
    </source>
</evidence>
<feature type="domain" description="Cytokine receptor-like factor 2-like D2" evidence="12">
    <location>
        <begin position="62"/>
        <end position="152"/>
    </location>
</feature>
<dbReference type="InterPro" id="IPR036116">
    <property type="entry name" value="FN3_sf"/>
</dbReference>
<dbReference type="SUPFAM" id="SSF49265">
    <property type="entry name" value="Fibronectin type III"/>
    <property type="match status" value="1"/>
</dbReference>
<keyword evidence="3 11" id="KW-0812">Transmembrane</keyword>
<dbReference type="InterPro" id="IPR013783">
    <property type="entry name" value="Ig-like_fold"/>
</dbReference>
<gene>
    <name evidence="13" type="ORF">NXF25_010251</name>
</gene>
<keyword evidence="4" id="KW-0732">Signal</keyword>
<dbReference type="InterPro" id="IPR003961">
    <property type="entry name" value="FN3_dom"/>
</dbReference>
<feature type="region of interest" description="Disordered" evidence="10">
    <location>
        <begin position="256"/>
        <end position="351"/>
    </location>
</feature>
<feature type="compositionally biased region" description="Polar residues" evidence="10">
    <location>
        <begin position="269"/>
        <end position="284"/>
    </location>
</feature>